<dbReference type="EMBL" id="AOKG01002669">
    <property type="protein sequence ID" value="EPN30288.1"/>
    <property type="molecule type" value="Genomic_DNA"/>
</dbReference>
<dbReference type="PATRIC" id="fig|1194404.4.peg.7959"/>
<evidence type="ECO:0000313" key="1">
    <source>
        <dbReference type="EMBL" id="EPN30288.1"/>
    </source>
</evidence>
<proteinExistence type="predicted"/>
<reference evidence="1 2" key="1">
    <citation type="journal article" date="2013" name="PLoS Pathog.">
        <title>Genomic analysis of the Kiwifruit pathogen Pseudomonas syringae pv. actinidiae provides insight into the origins of an emergent plant disease.</title>
        <authorList>
            <person name="McCann H.C."/>
            <person name="Rikkerink E.H."/>
            <person name="Bertels F."/>
            <person name="Fiers M."/>
            <person name="Lu A."/>
            <person name="Rees-George J."/>
            <person name="Andersen M.T."/>
            <person name="Gleave A.P."/>
            <person name="Haubold B."/>
            <person name="Wohlers M.W."/>
            <person name="Guttman D.S."/>
            <person name="Wang P.W."/>
            <person name="Straub C."/>
            <person name="Vanneste J.L."/>
            <person name="Rainey P.B."/>
            <person name="Templeton M.D."/>
        </authorList>
    </citation>
    <scope>NUCLEOTIDE SEQUENCE [LARGE SCALE GENOMIC DNA]</scope>
    <source>
        <strain evidence="1 2">ICMP 18807</strain>
    </source>
</reference>
<comment type="caution">
    <text evidence="1">The sequence shown here is derived from an EMBL/GenBank/DDBJ whole genome shotgun (WGS) entry which is preliminary data.</text>
</comment>
<name>S6SHD1_PSESF</name>
<dbReference type="Proteomes" id="UP000015729">
    <property type="component" value="Unassembled WGS sequence"/>
</dbReference>
<accession>S6SHD1</accession>
<gene>
    <name evidence="1" type="ORF">A244_38913</name>
</gene>
<protein>
    <submittedName>
        <fullName evidence="1">Uncharacterized protein</fullName>
    </submittedName>
</protein>
<evidence type="ECO:0000313" key="2">
    <source>
        <dbReference type="Proteomes" id="UP000015729"/>
    </source>
</evidence>
<sequence>KPSRLILSRKNKSDAFTGIGFFMRIARALEQADLATLAVGGISAGRWPLMHQGKSVGDSR</sequence>
<feature type="non-terminal residue" evidence="1">
    <location>
        <position position="1"/>
    </location>
</feature>
<organism evidence="1 2">
    <name type="scientific">Pseudomonas syringae pv. actinidiae ICMP 18807</name>
    <dbReference type="NCBI Taxonomy" id="1194404"/>
    <lineage>
        <taxon>Bacteria</taxon>
        <taxon>Pseudomonadati</taxon>
        <taxon>Pseudomonadota</taxon>
        <taxon>Gammaproteobacteria</taxon>
        <taxon>Pseudomonadales</taxon>
        <taxon>Pseudomonadaceae</taxon>
        <taxon>Pseudomonas</taxon>
        <taxon>Pseudomonas syringae</taxon>
    </lineage>
</organism>
<dbReference type="AlphaFoldDB" id="S6SHD1"/>